<keyword evidence="6" id="KW-1185">Reference proteome</keyword>
<organism evidence="5 6">
    <name type="scientific">Rehmannia glutinosa</name>
    <name type="common">Chinese foxglove</name>
    <dbReference type="NCBI Taxonomy" id="99300"/>
    <lineage>
        <taxon>Eukaryota</taxon>
        <taxon>Viridiplantae</taxon>
        <taxon>Streptophyta</taxon>
        <taxon>Embryophyta</taxon>
        <taxon>Tracheophyta</taxon>
        <taxon>Spermatophyta</taxon>
        <taxon>Magnoliopsida</taxon>
        <taxon>eudicotyledons</taxon>
        <taxon>Gunneridae</taxon>
        <taxon>Pentapetalae</taxon>
        <taxon>asterids</taxon>
        <taxon>lamiids</taxon>
        <taxon>Lamiales</taxon>
        <taxon>Orobanchaceae</taxon>
        <taxon>Rehmannieae</taxon>
        <taxon>Rehmannia</taxon>
    </lineage>
</organism>
<evidence type="ECO:0000313" key="6">
    <source>
        <dbReference type="Proteomes" id="UP001318860"/>
    </source>
</evidence>
<protein>
    <submittedName>
        <fullName evidence="5">Uncharacterized protein</fullName>
    </submittedName>
</protein>
<dbReference type="PANTHER" id="PTHR13068">
    <property type="entry name" value="CGI-12 PROTEIN-RELATED"/>
    <property type="match status" value="1"/>
</dbReference>
<proteinExistence type="inferred from homology"/>
<comment type="caution">
    <text evidence="5">The sequence shown here is derived from an EMBL/GenBank/DDBJ whole genome shotgun (WGS) entry which is preliminary data.</text>
</comment>
<evidence type="ECO:0000256" key="1">
    <source>
        <dbReference type="ARBA" id="ARBA00007692"/>
    </source>
</evidence>
<evidence type="ECO:0000256" key="3">
    <source>
        <dbReference type="ARBA" id="ARBA00022946"/>
    </source>
</evidence>
<comment type="similarity">
    <text evidence="1">Belongs to the mTERF family.</text>
</comment>
<dbReference type="EMBL" id="JABTTQ020000008">
    <property type="protein sequence ID" value="KAK6150472.1"/>
    <property type="molecule type" value="Genomic_DNA"/>
</dbReference>
<dbReference type="PANTHER" id="PTHR13068:SF173">
    <property type="entry name" value="EMB|CAB62602.1"/>
    <property type="match status" value="1"/>
</dbReference>
<feature type="region of interest" description="Disordered" evidence="4">
    <location>
        <begin position="1"/>
        <end position="76"/>
    </location>
</feature>
<keyword evidence="3" id="KW-0809">Transit peptide</keyword>
<sequence length="477" mass="53902">MPHRGTLRELKGLPPVAGGMSHFGESGDSPVREPLPFGYTGGGKGYEDSPMREPLPSRARSITGEESLPTSDPLGLEKMDLRPSRLGSNPSIVFCCCVPYGGTTRLRRPNRLSQNRACSTTPEPNVRNSVLVDYLIGSLKFSKPRALAVSSLFVRIKSLEKPKEVVYFFKALGLSDEQIQSVAHALPTVLFASVENTLKPKFTFFQELGLSGPRLAAFISKNPNMLKCSLDKCLKPCILLIKDVHKNDGRNRSDEKVTNDLVLTLSRCDRIVDRKARLEANIRYLESCGIVGSQLSTLLLRQPRMFSMRKEKLEELVSRALDMDFSIGSRMLAHAIYCLKCVSIKTLNGRFEALRMYGFSKDELASMFRKSPFVFSLSEAKLRWKVEFFLNNLKIDKLVLVKHPTLVTYSIEERVIPRFRVLKIVKSRRLCRKELNFNNAMCVSNAKFLEKYILRFKNDAGELLLAYNDQLSDTSER</sequence>
<dbReference type="Gene3D" id="1.25.70.10">
    <property type="entry name" value="Transcription termination factor 3, mitochondrial"/>
    <property type="match status" value="2"/>
</dbReference>
<evidence type="ECO:0000313" key="5">
    <source>
        <dbReference type="EMBL" id="KAK6150472.1"/>
    </source>
</evidence>
<keyword evidence="2" id="KW-0805">Transcription regulation</keyword>
<dbReference type="Proteomes" id="UP001318860">
    <property type="component" value="Unassembled WGS sequence"/>
</dbReference>
<dbReference type="InterPro" id="IPR003690">
    <property type="entry name" value="MTERF"/>
</dbReference>
<feature type="compositionally biased region" description="Basic and acidic residues" evidence="4">
    <location>
        <begin position="1"/>
        <end position="11"/>
    </location>
</feature>
<evidence type="ECO:0000256" key="4">
    <source>
        <dbReference type="SAM" id="MobiDB-lite"/>
    </source>
</evidence>
<reference evidence="5 6" key="1">
    <citation type="journal article" date="2021" name="Comput. Struct. Biotechnol. J.">
        <title>De novo genome assembly of the potent medicinal plant Rehmannia glutinosa using nanopore technology.</title>
        <authorList>
            <person name="Ma L."/>
            <person name="Dong C."/>
            <person name="Song C."/>
            <person name="Wang X."/>
            <person name="Zheng X."/>
            <person name="Niu Y."/>
            <person name="Chen S."/>
            <person name="Feng W."/>
        </authorList>
    </citation>
    <scope>NUCLEOTIDE SEQUENCE [LARGE SCALE GENOMIC DNA]</scope>
    <source>
        <strain evidence="5">DH-2019</strain>
    </source>
</reference>
<gene>
    <name evidence="5" type="ORF">DH2020_015404</name>
</gene>
<keyword evidence="2" id="KW-0806">Transcription termination</keyword>
<evidence type="ECO:0000256" key="2">
    <source>
        <dbReference type="ARBA" id="ARBA00022472"/>
    </source>
</evidence>
<dbReference type="SMART" id="SM00733">
    <property type="entry name" value="Mterf"/>
    <property type="match status" value="5"/>
</dbReference>
<keyword evidence="2" id="KW-0804">Transcription</keyword>
<name>A0ABR0WSN5_REHGL</name>
<dbReference type="InterPro" id="IPR038538">
    <property type="entry name" value="MTERF_sf"/>
</dbReference>
<dbReference type="Pfam" id="PF02536">
    <property type="entry name" value="mTERF"/>
    <property type="match status" value="2"/>
</dbReference>
<accession>A0ABR0WSN5</accession>